<protein>
    <submittedName>
        <fullName evidence="1">Uncharacterized protein</fullName>
    </submittedName>
</protein>
<evidence type="ECO:0000313" key="2">
    <source>
        <dbReference type="Proteomes" id="UP001196765"/>
    </source>
</evidence>
<evidence type="ECO:0000313" key="1">
    <source>
        <dbReference type="EMBL" id="MBV3386168.1"/>
    </source>
</evidence>
<comment type="caution">
    <text evidence="1">The sequence shown here is derived from an EMBL/GenBank/DDBJ whole genome shotgun (WGS) entry which is preliminary data.</text>
</comment>
<accession>A0AAW4MX67</accession>
<dbReference type="RefSeq" id="WP_217743686.1">
    <property type="nucleotide sequence ID" value="NZ_JAHOEI010000001.1"/>
</dbReference>
<proteinExistence type="predicted"/>
<gene>
    <name evidence="1" type="ORF">KSW82_00180</name>
</gene>
<dbReference type="Proteomes" id="UP001196765">
    <property type="component" value="Unassembled WGS sequence"/>
</dbReference>
<dbReference type="EMBL" id="JAHOEI010000001">
    <property type="protein sequence ID" value="MBV3386168.1"/>
    <property type="molecule type" value="Genomic_DNA"/>
</dbReference>
<sequence length="175" mass="20553">MELYDSKEYKAKTVTLVFKRNQLLYDISNYAFVEGDIMGEDAEHARHQVKDIAEEGNVDRVNRVLNLAHDECVEQLYPYTNEEVEDGERLDDTLVAPEEYTIVLKLPEGFAKNTLKLERTLIHEYMVCRVLQDWLSITFPNSAPNWERKMIQLKSKMKTALLSRKLTIRRKLKPF</sequence>
<reference evidence="1" key="1">
    <citation type="submission" date="2021-06" db="EMBL/GenBank/DDBJ databases">
        <title>Collection of gut derived symbiotic bacterial strains cultured from healthy donors.</title>
        <authorList>
            <person name="Lin H."/>
            <person name="Littmann E."/>
            <person name="Pamer E.G."/>
        </authorList>
    </citation>
    <scope>NUCLEOTIDE SEQUENCE</scope>
    <source>
        <strain evidence="1">MSK.21.74</strain>
    </source>
</reference>
<organism evidence="1 2">
    <name type="scientific">Segatella copri</name>
    <dbReference type="NCBI Taxonomy" id="165179"/>
    <lineage>
        <taxon>Bacteria</taxon>
        <taxon>Pseudomonadati</taxon>
        <taxon>Bacteroidota</taxon>
        <taxon>Bacteroidia</taxon>
        <taxon>Bacteroidales</taxon>
        <taxon>Prevotellaceae</taxon>
        <taxon>Segatella</taxon>
    </lineage>
</organism>
<dbReference type="AlphaFoldDB" id="A0AAW4MX67"/>
<name>A0AAW4MX67_9BACT</name>